<dbReference type="Proteomes" id="UP000507470">
    <property type="component" value="Unassembled WGS sequence"/>
</dbReference>
<feature type="compositionally biased region" description="Low complexity" evidence="1">
    <location>
        <begin position="342"/>
        <end position="352"/>
    </location>
</feature>
<keyword evidence="3" id="KW-0732">Signal</keyword>
<evidence type="ECO:0000256" key="1">
    <source>
        <dbReference type="SAM" id="MobiDB-lite"/>
    </source>
</evidence>
<accession>A0A6J8BWQ1</accession>
<feature type="compositionally biased region" description="Low complexity" evidence="1">
    <location>
        <begin position="396"/>
        <end position="443"/>
    </location>
</feature>
<keyword evidence="2" id="KW-0812">Transmembrane</keyword>
<feature type="transmembrane region" description="Helical" evidence="2">
    <location>
        <begin position="458"/>
        <end position="480"/>
    </location>
</feature>
<keyword evidence="2" id="KW-0472">Membrane</keyword>
<sequence>MASVILQILILTILLTDEVNCTPILRYIKQQKSWQNASDHCASLNGSLFATTTDTLYSLFGCDSNNKITYPIWTGRFKSLSAWIEIRHCFQATNIKYSRKVTYNGETITEYDCQQYCKGDTIFAQGLYGECLCNVTIFGSNSHFICNPNYPYRVYKVFDVNRDYWNIPHYYSDASSCVYTQINACHGERSFYATECRSLKNVICKSESAKKDSVSWFGAKSICNQNGSMLRSIDSFPCHVNLTWIGISRGYAYIYSENVPDPDPTVCIVYNKNASMQISSCNTTRTFVCKIDIDEENDIENDDCVIKHTETTYQSTSTERDMSSTEYSTTTTTDYLSTLTSSLTENQTTSTSYSTENQTTSTSYSTENQTTSTLYSTENQTTSTSYSTENLTTSVSYSTKNQTTTTSYSTENQTTASFSTENQTTSTSYSTQNQTSTTTDNDTVTTFTKKPSKQLPTVVVGSVIGLVVMIIIVVAVLVVVKRKKISSNKYKRTDKAEETEKPTVNTTNRSPAPFGSSNVSGSKSDVDCDPWQSFEESQTLTNAGKKLNRQSQNPMYELNSFQYDSYSVAAGLSKQNHTEKYENVNLDIYNHCNLGNSTMAASQQNVYDSPTGIYSHLNHGRITDHNEDTYDHFHGSDQDYDQFDRTIRKTENTSEYSLYQ</sequence>
<feature type="compositionally biased region" description="Basic and acidic residues" evidence="1">
    <location>
        <begin position="491"/>
        <end position="501"/>
    </location>
</feature>
<dbReference type="EMBL" id="CACVKT020004162">
    <property type="protein sequence ID" value="CAC5388433.1"/>
    <property type="molecule type" value="Genomic_DNA"/>
</dbReference>
<feature type="region of interest" description="Disordered" evidence="1">
    <location>
        <begin position="342"/>
        <end position="443"/>
    </location>
</feature>
<keyword evidence="5" id="KW-1185">Reference proteome</keyword>
<evidence type="ECO:0000256" key="2">
    <source>
        <dbReference type="SAM" id="Phobius"/>
    </source>
</evidence>
<organism evidence="4 5">
    <name type="scientific">Mytilus coruscus</name>
    <name type="common">Sea mussel</name>
    <dbReference type="NCBI Taxonomy" id="42192"/>
    <lineage>
        <taxon>Eukaryota</taxon>
        <taxon>Metazoa</taxon>
        <taxon>Spiralia</taxon>
        <taxon>Lophotrochozoa</taxon>
        <taxon>Mollusca</taxon>
        <taxon>Bivalvia</taxon>
        <taxon>Autobranchia</taxon>
        <taxon>Pteriomorphia</taxon>
        <taxon>Mytilida</taxon>
        <taxon>Mytiloidea</taxon>
        <taxon>Mytilidae</taxon>
        <taxon>Mytilinae</taxon>
        <taxon>Mytilus</taxon>
    </lineage>
</organism>
<dbReference type="AlphaFoldDB" id="A0A6J8BWQ1"/>
<protein>
    <recommendedName>
        <fullName evidence="6">C-type lectin domain-containing protein</fullName>
    </recommendedName>
</protein>
<keyword evidence="2" id="KW-1133">Transmembrane helix</keyword>
<proteinExistence type="predicted"/>
<reference evidence="4 5" key="1">
    <citation type="submission" date="2020-06" db="EMBL/GenBank/DDBJ databases">
        <authorList>
            <person name="Li R."/>
            <person name="Bekaert M."/>
        </authorList>
    </citation>
    <scope>NUCLEOTIDE SEQUENCE [LARGE SCALE GENOMIC DNA]</scope>
    <source>
        <strain evidence="5">wild</strain>
    </source>
</reference>
<name>A0A6J8BWQ1_MYTCO</name>
<gene>
    <name evidence="4" type="ORF">MCOR_23696</name>
</gene>
<feature type="signal peptide" evidence="3">
    <location>
        <begin position="1"/>
        <end position="21"/>
    </location>
</feature>
<dbReference type="SUPFAM" id="SSF56436">
    <property type="entry name" value="C-type lectin-like"/>
    <property type="match status" value="1"/>
</dbReference>
<feature type="compositionally biased region" description="Polar residues" evidence="1">
    <location>
        <begin position="502"/>
        <end position="523"/>
    </location>
</feature>
<dbReference type="InterPro" id="IPR016187">
    <property type="entry name" value="CTDL_fold"/>
</dbReference>
<evidence type="ECO:0000313" key="5">
    <source>
        <dbReference type="Proteomes" id="UP000507470"/>
    </source>
</evidence>
<feature type="region of interest" description="Disordered" evidence="1">
    <location>
        <begin position="488"/>
        <end position="526"/>
    </location>
</feature>
<feature type="chain" id="PRO_5027072505" description="C-type lectin domain-containing protein" evidence="3">
    <location>
        <begin position="22"/>
        <end position="660"/>
    </location>
</feature>
<evidence type="ECO:0000256" key="3">
    <source>
        <dbReference type="SAM" id="SignalP"/>
    </source>
</evidence>
<feature type="compositionally biased region" description="Polar residues" evidence="1">
    <location>
        <begin position="353"/>
        <end position="395"/>
    </location>
</feature>
<evidence type="ECO:0000313" key="4">
    <source>
        <dbReference type="EMBL" id="CAC5388433.1"/>
    </source>
</evidence>
<dbReference type="OrthoDB" id="10470688at2759"/>
<evidence type="ECO:0008006" key="6">
    <source>
        <dbReference type="Google" id="ProtNLM"/>
    </source>
</evidence>